<sequence>MASRPPNQRVGSSSSSCSSHSSPSEAGEANEPPSGRCSCASVGITAPQPAAFVESLRCMRCARSVEMMSTDDTSTVGMVRVAFNLFYCSWCAKLVGYI</sequence>
<evidence type="ECO:0000313" key="3">
    <source>
        <dbReference type="Proteomes" id="UP000078340"/>
    </source>
</evidence>
<dbReference type="EMBL" id="LSBI01000029">
    <property type="protein sequence ID" value="OAQ63825.1"/>
    <property type="molecule type" value="Genomic_DNA"/>
</dbReference>
<proteinExistence type="predicted"/>
<gene>
    <name evidence="2" type="ORF">VFPFJ_11355</name>
</gene>
<name>A0A179FE26_PURLI</name>
<organism evidence="2 3">
    <name type="scientific">Purpureocillium lilacinum</name>
    <name type="common">Paecilomyces lilacinus</name>
    <dbReference type="NCBI Taxonomy" id="33203"/>
    <lineage>
        <taxon>Eukaryota</taxon>
        <taxon>Fungi</taxon>
        <taxon>Dikarya</taxon>
        <taxon>Ascomycota</taxon>
        <taxon>Pezizomycotina</taxon>
        <taxon>Sordariomycetes</taxon>
        <taxon>Hypocreomycetidae</taxon>
        <taxon>Hypocreales</taxon>
        <taxon>Ophiocordycipitaceae</taxon>
        <taxon>Purpureocillium</taxon>
    </lineage>
</organism>
<evidence type="ECO:0000256" key="1">
    <source>
        <dbReference type="SAM" id="MobiDB-lite"/>
    </source>
</evidence>
<dbReference type="OMA" id="NLWYCER"/>
<accession>A0A179FE26</accession>
<protein>
    <submittedName>
        <fullName evidence="2">Uncharacterized protein</fullName>
    </submittedName>
</protein>
<dbReference type="AlphaFoldDB" id="A0A179FE26"/>
<reference evidence="2 3" key="1">
    <citation type="submission" date="2016-02" db="EMBL/GenBank/DDBJ databases">
        <title>Biosynthesis of antibiotic leucinostatins and their inhibition on Phytophthora in bio-control Purpureocillium lilacinum.</title>
        <authorList>
            <person name="Wang G."/>
            <person name="Liu Z."/>
            <person name="Lin R."/>
            <person name="Li E."/>
            <person name="Mao Z."/>
            <person name="Ling J."/>
            <person name="Yin W."/>
            <person name="Xie B."/>
        </authorList>
    </citation>
    <scope>NUCLEOTIDE SEQUENCE [LARGE SCALE GENOMIC DNA]</scope>
    <source>
        <strain evidence="2">PLFJ-1</strain>
    </source>
</reference>
<feature type="compositionally biased region" description="Low complexity" evidence="1">
    <location>
        <begin position="12"/>
        <end position="24"/>
    </location>
</feature>
<feature type="compositionally biased region" description="Polar residues" evidence="1">
    <location>
        <begin position="1"/>
        <end position="11"/>
    </location>
</feature>
<comment type="caution">
    <text evidence="2">The sequence shown here is derived from an EMBL/GenBank/DDBJ whole genome shotgun (WGS) entry which is preliminary data.</text>
</comment>
<dbReference type="Proteomes" id="UP000078340">
    <property type="component" value="Unassembled WGS sequence"/>
</dbReference>
<evidence type="ECO:0000313" key="2">
    <source>
        <dbReference type="EMBL" id="OAQ63825.1"/>
    </source>
</evidence>
<feature type="region of interest" description="Disordered" evidence="1">
    <location>
        <begin position="1"/>
        <end position="36"/>
    </location>
</feature>